<dbReference type="Pfam" id="PF07963">
    <property type="entry name" value="N_methyl"/>
    <property type="match status" value="1"/>
</dbReference>
<evidence type="ECO:0000313" key="2">
    <source>
        <dbReference type="EMBL" id="ABA87654.1"/>
    </source>
</evidence>
<keyword evidence="1" id="KW-0472">Membrane</keyword>
<name>Q3A7J0_SYNC1</name>
<dbReference type="Gene3D" id="3.30.700.10">
    <property type="entry name" value="Glycoprotein, Type 4 Pilin"/>
    <property type="match status" value="1"/>
</dbReference>
<evidence type="ECO:0000256" key="1">
    <source>
        <dbReference type="SAM" id="Phobius"/>
    </source>
</evidence>
<proteinExistence type="predicted"/>
<dbReference type="OrthoDB" id="9788802at2"/>
<dbReference type="EMBL" id="CP000142">
    <property type="protein sequence ID" value="ABA87654.1"/>
    <property type="molecule type" value="Genomic_DNA"/>
</dbReference>
<feature type="transmembrane region" description="Helical" evidence="1">
    <location>
        <begin position="12"/>
        <end position="37"/>
    </location>
</feature>
<dbReference type="InterPro" id="IPR045584">
    <property type="entry name" value="Pilin-like"/>
</dbReference>
<dbReference type="InterPro" id="IPR012902">
    <property type="entry name" value="N_methyl_site"/>
</dbReference>
<dbReference type="STRING" id="338963.Pcar_0394"/>
<dbReference type="SUPFAM" id="SSF54523">
    <property type="entry name" value="Pili subunits"/>
    <property type="match status" value="1"/>
</dbReference>
<evidence type="ECO:0000313" key="3">
    <source>
        <dbReference type="Proteomes" id="UP000002534"/>
    </source>
</evidence>
<dbReference type="HOGENOM" id="CLU_080973_0_0_7"/>
<dbReference type="eggNOG" id="COG2165">
    <property type="taxonomic scope" value="Bacteria"/>
</dbReference>
<dbReference type="NCBIfam" id="TIGR02532">
    <property type="entry name" value="IV_pilin_GFxxxE"/>
    <property type="match status" value="1"/>
</dbReference>
<dbReference type="AlphaFoldDB" id="Q3A7J0"/>
<reference evidence="2 3" key="2">
    <citation type="journal article" date="2012" name="BMC Genomics">
        <title>The genome of Pelobacter carbinolicus reveals surprising metabolic capabilities and physiological features.</title>
        <authorList>
            <person name="Aklujkar M."/>
            <person name="Haveman S.A."/>
            <person name="Didonato R.Jr."/>
            <person name="Chertkov O."/>
            <person name="Han C.S."/>
            <person name="Land M.L."/>
            <person name="Brown P."/>
            <person name="Lovley D.R."/>
        </authorList>
    </citation>
    <scope>NUCLEOTIDE SEQUENCE [LARGE SCALE GENOMIC DNA]</scope>
    <source>
        <strain evidence="3">DSM 2380 / NBRC 103641 / GraBd1</strain>
    </source>
</reference>
<gene>
    <name evidence="2" type="primary">mshO</name>
    <name evidence="2" type="ordered locus">Pcar_0394</name>
</gene>
<accession>Q3A7J0</accession>
<organism evidence="2 3">
    <name type="scientific">Syntrophotalea carbinolica (strain DSM 2380 / NBRC 103641 / GraBd1)</name>
    <name type="common">Pelobacter carbinolicus</name>
    <dbReference type="NCBI Taxonomy" id="338963"/>
    <lineage>
        <taxon>Bacteria</taxon>
        <taxon>Pseudomonadati</taxon>
        <taxon>Thermodesulfobacteriota</taxon>
        <taxon>Desulfuromonadia</taxon>
        <taxon>Desulfuromonadales</taxon>
        <taxon>Syntrophotaleaceae</taxon>
        <taxon>Syntrophotalea</taxon>
    </lineage>
</organism>
<keyword evidence="1" id="KW-0812">Transmembrane</keyword>
<keyword evidence="3" id="KW-1185">Reference proteome</keyword>
<dbReference type="RefSeq" id="WP_011340076.1">
    <property type="nucleotide sequence ID" value="NC_007498.2"/>
</dbReference>
<dbReference type="PROSITE" id="PS00409">
    <property type="entry name" value="PROKAR_NTER_METHYL"/>
    <property type="match status" value="1"/>
</dbReference>
<dbReference type="Proteomes" id="UP000002534">
    <property type="component" value="Chromosome"/>
</dbReference>
<protein>
    <submittedName>
        <fullName evidence="2">Type IV pilus minor pilin MshO, putative</fullName>
    </submittedName>
</protein>
<reference evidence="3" key="1">
    <citation type="submission" date="2005-10" db="EMBL/GenBank/DDBJ databases">
        <title>Complete sequence of Pelobacter carbinolicus DSM 2380.</title>
        <authorList>
            <person name="Copeland A."/>
            <person name="Lucas S."/>
            <person name="Lapidus A."/>
            <person name="Barry K."/>
            <person name="Detter J.C."/>
            <person name="Glavina T."/>
            <person name="Hammon N."/>
            <person name="Israni S."/>
            <person name="Pitluck S."/>
            <person name="Chertkov O."/>
            <person name="Schmutz J."/>
            <person name="Larimer F."/>
            <person name="Land M."/>
            <person name="Kyrpides N."/>
            <person name="Ivanova N."/>
            <person name="Richardson P."/>
        </authorList>
    </citation>
    <scope>NUCLEOTIDE SEQUENCE [LARGE SCALE GENOMIC DNA]</scope>
    <source>
        <strain evidence="3">DSM 2380 / NBRC 103641 / GraBd1</strain>
    </source>
</reference>
<sequence length="268" mass="28361">MQQLTARHDAQHGFTLIEMIVVIVIIGILAALGGIFITRPIEGFLDLSRRATLVDAAESALRRMQRDVRQALPNSVRIGCGGQCLELLHTVDGGRYRAGGPGNVLDFIQPDADGFDVLGTLTAAPDTGDALVIYNLTATGTTANAYSGDNRRTVAAGSSASSIVLASPLPFPFSSPYQRFFLVDEPVSYVCDTAAGTLTRYAGYAIASSQSASPGGTSALMTRHLAACSFDYYSGTPERGGLVSLRLQLAEEGETITLLHQIHVENAP</sequence>
<keyword evidence="1" id="KW-1133">Transmembrane helix</keyword>
<dbReference type="KEGG" id="pca:Pcar_0394"/>